<dbReference type="EMBL" id="UGTW01000001">
    <property type="protein sequence ID" value="SUC15638.1"/>
    <property type="molecule type" value="Genomic_DNA"/>
</dbReference>
<dbReference type="Proteomes" id="UP000254331">
    <property type="component" value="Unassembled WGS sequence"/>
</dbReference>
<dbReference type="InterPro" id="IPR036624">
    <property type="entry name" value="Hcp1-lik_sf"/>
</dbReference>
<dbReference type="InterPro" id="IPR008514">
    <property type="entry name" value="T6SS_Hcp"/>
</dbReference>
<dbReference type="GeneID" id="93395797"/>
<name>A0A379F7Q5_PROVU</name>
<dbReference type="Gene3D" id="2.30.110.20">
    <property type="entry name" value="Hcp1-like"/>
    <property type="match status" value="1"/>
</dbReference>
<dbReference type="Pfam" id="PF05638">
    <property type="entry name" value="T6SS_HCP"/>
    <property type="match status" value="1"/>
</dbReference>
<dbReference type="AlphaFoldDB" id="A0A379F7Q5"/>
<dbReference type="SUPFAM" id="SSF141452">
    <property type="entry name" value="Hcp1-like"/>
    <property type="match status" value="1"/>
</dbReference>
<accession>A0A379F7Q5</accession>
<organism evidence="1 2">
    <name type="scientific">Proteus vulgaris</name>
    <dbReference type="NCBI Taxonomy" id="585"/>
    <lineage>
        <taxon>Bacteria</taxon>
        <taxon>Pseudomonadati</taxon>
        <taxon>Pseudomonadota</taxon>
        <taxon>Gammaproteobacteria</taxon>
        <taxon>Enterobacterales</taxon>
        <taxon>Morganellaceae</taxon>
        <taxon>Proteus</taxon>
    </lineage>
</organism>
<dbReference type="NCBIfam" id="TIGR03344">
    <property type="entry name" value="VI_effect_Hcp1"/>
    <property type="match status" value="1"/>
</dbReference>
<dbReference type="PANTHER" id="PTHR34319">
    <property type="entry name" value="MAJOR EXPORTED PROTEIN"/>
    <property type="match status" value="1"/>
</dbReference>
<dbReference type="InterPro" id="IPR052947">
    <property type="entry name" value="T6SS_Hcp1_domain"/>
</dbReference>
<proteinExistence type="predicted"/>
<evidence type="ECO:0000313" key="2">
    <source>
        <dbReference type="Proteomes" id="UP000254331"/>
    </source>
</evidence>
<dbReference type="OrthoDB" id="5674026at2"/>
<reference evidence="1 2" key="1">
    <citation type="submission" date="2018-06" db="EMBL/GenBank/DDBJ databases">
        <authorList>
            <consortium name="Pathogen Informatics"/>
            <person name="Doyle S."/>
        </authorList>
    </citation>
    <scope>NUCLEOTIDE SEQUENCE [LARGE SCALE GENOMIC DNA]</scope>
    <source>
        <strain evidence="1 2">NCTC10376</strain>
    </source>
</reference>
<evidence type="ECO:0000313" key="1">
    <source>
        <dbReference type="EMBL" id="SUC15638.1"/>
    </source>
</evidence>
<dbReference type="PANTHER" id="PTHR34319:SF7">
    <property type="entry name" value="HNH ENDONUCLEASE DOMAIN-CONTAINING PROTEIN"/>
    <property type="match status" value="1"/>
</dbReference>
<dbReference type="RefSeq" id="WP_036939258.1">
    <property type="nucleotide sequence ID" value="NZ_CABMNT010000006.1"/>
</dbReference>
<gene>
    <name evidence="1" type="primary">tssQ_2</name>
    <name evidence="1" type="ORF">NCTC10376_01490</name>
</gene>
<sequence length="159" mass="17862">MANLIYLTLEGQQQGLISRGCGTLDSIGNRYQLGKENAIFVTELNFSVSRTQNLAHQPIEFTKLIDKSSPLLLVAVSNNEILSLVFDYYRTAQNGGIEKYFTVKLNEASIIDYSHQCPNNILRNDIDPEEQLTVRYRDITTSQIMAGTSGYSISDENVF</sequence>
<protein>
    <submittedName>
        <fullName evidence="1">TssQ</fullName>
    </submittedName>
</protein>